<keyword evidence="3" id="KW-1185">Reference proteome</keyword>
<dbReference type="InterPro" id="IPR025348">
    <property type="entry name" value="DUF4252"/>
</dbReference>
<reference evidence="2 3" key="1">
    <citation type="submission" date="2024-02" db="EMBL/GenBank/DDBJ databases">
        <title>A Gaetbulibacter species isolated from tidal flats and genomic insights of their niches.</title>
        <authorList>
            <person name="Ye Y."/>
        </authorList>
    </citation>
    <scope>NUCLEOTIDE SEQUENCE [LARGE SCALE GENOMIC DNA]</scope>
    <source>
        <strain evidence="2 3">KYW382</strain>
    </source>
</reference>
<gene>
    <name evidence="2" type="ORF">V8G58_06250</name>
</gene>
<dbReference type="RefSeq" id="WP_344740599.1">
    <property type="nucleotide sequence ID" value="NZ_BAABAY010000001.1"/>
</dbReference>
<keyword evidence="1" id="KW-0732">Signal</keyword>
<feature type="signal peptide" evidence="1">
    <location>
        <begin position="1"/>
        <end position="26"/>
    </location>
</feature>
<evidence type="ECO:0000256" key="1">
    <source>
        <dbReference type="SAM" id="SignalP"/>
    </source>
</evidence>
<dbReference type="Pfam" id="PF14060">
    <property type="entry name" value="DUF4252"/>
    <property type="match status" value="1"/>
</dbReference>
<evidence type="ECO:0000313" key="2">
    <source>
        <dbReference type="EMBL" id="MFH6771533.1"/>
    </source>
</evidence>
<organism evidence="2 3">
    <name type="scientific">Gaetbulibacter aestuarii</name>
    <dbReference type="NCBI Taxonomy" id="1502358"/>
    <lineage>
        <taxon>Bacteria</taxon>
        <taxon>Pseudomonadati</taxon>
        <taxon>Bacteroidota</taxon>
        <taxon>Flavobacteriia</taxon>
        <taxon>Flavobacteriales</taxon>
        <taxon>Flavobacteriaceae</taxon>
        <taxon>Gaetbulibacter</taxon>
    </lineage>
</organism>
<proteinExistence type="predicted"/>
<protein>
    <submittedName>
        <fullName evidence="2">DUF4252 domain-containing protein</fullName>
    </submittedName>
</protein>
<dbReference type="Proteomes" id="UP001610100">
    <property type="component" value="Unassembled WGS sequence"/>
</dbReference>
<feature type="chain" id="PRO_5046677303" evidence="1">
    <location>
        <begin position="27"/>
        <end position="179"/>
    </location>
</feature>
<evidence type="ECO:0000313" key="3">
    <source>
        <dbReference type="Proteomes" id="UP001610100"/>
    </source>
</evidence>
<comment type="caution">
    <text evidence="2">The sequence shown here is derived from an EMBL/GenBank/DDBJ whole genome shotgun (WGS) entry which is preliminary data.</text>
</comment>
<sequence length="179" mass="20200">MKSIKNSLFILFLGLLLVGCSSGASLQTYFVDKQETKNFISQDIPLSMVKVDQSKFNEEQKEAYNSVSRLNFLGYKVDEKNIDSYNAEVETVKAILDQPKYKELMEFNDKGTKVVVKYIGSDEDADEVVLFGSSKTMGFAVVRLLGNDMSPDKMMTLMQAMQTSDMDGSQIKDIMNFFN</sequence>
<name>A0ABW7MYP4_9FLAO</name>
<accession>A0ABW7MYP4</accession>
<dbReference type="EMBL" id="JBAWKB010000001">
    <property type="protein sequence ID" value="MFH6771533.1"/>
    <property type="molecule type" value="Genomic_DNA"/>
</dbReference>
<dbReference type="PROSITE" id="PS51257">
    <property type="entry name" value="PROKAR_LIPOPROTEIN"/>
    <property type="match status" value="1"/>
</dbReference>